<dbReference type="STRING" id="597456.A0A0L7QM29"/>
<sequence>MCTESDQTAINRVSRFTNMNDSQNQNSFDFVPKSDYKEKWHLENKCLFHNQQFVEGEKRKTERKCTISEIVNGSCPHFDEKFISNTDGNTLNKKSGDWKCNEGNIVQEPTIAEWRWKNPYSISDFDRSKHWYRKNFTSESCGVPRSEYSFLALIRTMGRATGRSLLALLYVMLNIIPVVEVFLYLLRFILDKVISIRNSKDFRQTMVRCFIFTAELFSVYVCLIFIFGFIVLPVVHMVIDIVAKIMPCN</sequence>
<keyword evidence="1" id="KW-1133">Transmembrane helix</keyword>
<protein>
    <submittedName>
        <fullName evidence="2">Uncharacterized protein</fullName>
    </submittedName>
</protein>
<dbReference type="Proteomes" id="UP000053825">
    <property type="component" value="Unassembled WGS sequence"/>
</dbReference>
<organism evidence="2 3">
    <name type="scientific">Habropoda laboriosa</name>
    <dbReference type="NCBI Taxonomy" id="597456"/>
    <lineage>
        <taxon>Eukaryota</taxon>
        <taxon>Metazoa</taxon>
        <taxon>Ecdysozoa</taxon>
        <taxon>Arthropoda</taxon>
        <taxon>Hexapoda</taxon>
        <taxon>Insecta</taxon>
        <taxon>Pterygota</taxon>
        <taxon>Neoptera</taxon>
        <taxon>Endopterygota</taxon>
        <taxon>Hymenoptera</taxon>
        <taxon>Apocrita</taxon>
        <taxon>Aculeata</taxon>
        <taxon>Apoidea</taxon>
        <taxon>Anthophila</taxon>
        <taxon>Apidae</taxon>
        <taxon>Habropoda</taxon>
    </lineage>
</organism>
<dbReference type="OrthoDB" id="6779810at2759"/>
<reference evidence="2 3" key="1">
    <citation type="submission" date="2015-07" db="EMBL/GenBank/DDBJ databases">
        <title>The genome of Habropoda laboriosa.</title>
        <authorList>
            <person name="Pan H."/>
            <person name="Kapheim K."/>
        </authorList>
    </citation>
    <scope>NUCLEOTIDE SEQUENCE [LARGE SCALE GENOMIC DNA]</scope>
    <source>
        <strain evidence="2">0110345459</strain>
    </source>
</reference>
<keyword evidence="1" id="KW-0812">Transmembrane</keyword>
<accession>A0A0L7QM29</accession>
<evidence type="ECO:0000256" key="1">
    <source>
        <dbReference type="SAM" id="Phobius"/>
    </source>
</evidence>
<proteinExistence type="predicted"/>
<evidence type="ECO:0000313" key="2">
    <source>
        <dbReference type="EMBL" id="KOC59672.1"/>
    </source>
</evidence>
<name>A0A0L7QM29_9HYME</name>
<dbReference type="AlphaFoldDB" id="A0A0L7QM29"/>
<keyword evidence="1" id="KW-0472">Membrane</keyword>
<evidence type="ECO:0000313" key="3">
    <source>
        <dbReference type="Proteomes" id="UP000053825"/>
    </source>
</evidence>
<feature type="transmembrane region" description="Helical" evidence="1">
    <location>
        <begin position="210"/>
        <end position="235"/>
    </location>
</feature>
<keyword evidence="3" id="KW-1185">Reference proteome</keyword>
<feature type="transmembrane region" description="Helical" evidence="1">
    <location>
        <begin position="165"/>
        <end position="190"/>
    </location>
</feature>
<dbReference type="EMBL" id="KQ414900">
    <property type="protein sequence ID" value="KOC59672.1"/>
    <property type="molecule type" value="Genomic_DNA"/>
</dbReference>
<gene>
    <name evidence="2" type="ORF">WH47_10992</name>
</gene>